<dbReference type="SUPFAM" id="SSF46785">
    <property type="entry name" value="Winged helix' DNA-binding domain"/>
    <property type="match status" value="1"/>
</dbReference>
<evidence type="ECO:0000313" key="8">
    <source>
        <dbReference type="Proteomes" id="UP001432027"/>
    </source>
</evidence>
<dbReference type="InterPro" id="IPR036390">
    <property type="entry name" value="WH_DNA-bd_sf"/>
</dbReference>
<organism evidence="7 8">
    <name type="scientific">Pristionchus entomophagus</name>
    <dbReference type="NCBI Taxonomy" id="358040"/>
    <lineage>
        <taxon>Eukaryota</taxon>
        <taxon>Metazoa</taxon>
        <taxon>Ecdysozoa</taxon>
        <taxon>Nematoda</taxon>
        <taxon>Chromadorea</taxon>
        <taxon>Rhabditida</taxon>
        <taxon>Rhabditina</taxon>
        <taxon>Diplogasteromorpha</taxon>
        <taxon>Diplogasteroidea</taxon>
        <taxon>Neodiplogasteridae</taxon>
        <taxon>Pristionchus</taxon>
    </lineage>
</organism>
<evidence type="ECO:0000256" key="3">
    <source>
        <dbReference type="ARBA" id="ARBA00023242"/>
    </source>
</evidence>
<dbReference type="SMART" id="SM00339">
    <property type="entry name" value="FH"/>
    <property type="match status" value="1"/>
</dbReference>
<feature type="domain" description="Fork-head" evidence="6">
    <location>
        <begin position="48"/>
        <end position="143"/>
    </location>
</feature>
<dbReference type="PROSITE" id="PS00658">
    <property type="entry name" value="FORK_HEAD_2"/>
    <property type="match status" value="1"/>
</dbReference>
<dbReference type="AlphaFoldDB" id="A0AAV5TZI4"/>
<keyword evidence="2 4" id="KW-0238">DNA-binding</keyword>
<evidence type="ECO:0000256" key="2">
    <source>
        <dbReference type="ARBA" id="ARBA00023125"/>
    </source>
</evidence>
<dbReference type="Proteomes" id="UP001432027">
    <property type="component" value="Unassembled WGS sequence"/>
</dbReference>
<proteinExistence type="predicted"/>
<reference evidence="7" key="1">
    <citation type="submission" date="2023-10" db="EMBL/GenBank/DDBJ databases">
        <title>Genome assembly of Pristionchus species.</title>
        <authorList>
            <person name="Yoshida K."/>
            <person name="Sommer R.J."/>
        </authorList>
    </citation>
    <scope>NUCLEOTIDE SEQUENCE</scope>
    <source>
        <strain evidence="7">RS0144</strain>
    </source>
</reference>
<feature type="DNA-binding region" description="Fork-head" evidence="4">
    <location>
        <begin position="48"/>
        <end position="143"/>
    </location>
</feature>
<dbReference type="Pfam" id="PF00250">
    <property type="entry name" value="Forkhead"/>
    <property type="match status" value="1"/>
</dbReference>
<keyword evidence="8" id="KW-1185">Reference proteome</keyword>
<dbReference type="PANTHER" id="PTHR46262">
    <property type="entry name" value="FORKHEAD BOX PROTEIN BINIOU"/>
    <property type="match status" value="1"/>
</dbReference>
<protein>
    <recommendedName>
        <fullName evidence="6">Fork-head domain-containing protein</fullName>
    </recommendedName>
</protein>
<sequence>PFMYAAQPQPPLPDASDASDAADASGAGKARRVKPQPRPPHGAKRQEKPPLSYIALIAIAIKHQPDGKATLAEIYDFLQKNWDFFRGEYVGWRNSIRHNLSLNDCFLKLSKDPGERGRKGHKWTLSPNSEYQFDEGSYRRRPRGYKARKPVDGSVPPPRIALPKLMHDSESAATDNNNVQQMQQSEMQHNAASSTVQPGLYGMYPSMAMNDCLTNYFTPSTTSMSSEFPSLSSALPSLDKSSLDSSMTSSLSSSMNVRYPSLIQPQFSTWSPYDSLYPPTYPASYSYSSFAYDSTTGAAAAASNIVPQDPLTATVDYDWGRHDSDMTTVDGQQAGYEFVKQEVLI</sequence>
<dbReference type="GO" id="GO:0000978">
    <property type="term" value="F:RNA polymerase II cis-regulatory region sequence-specific DNA binding"/>
    <property type="evidence" value="ECO:0007669"/>
    <property type="project" value="TreeGrafter"/>
</dbReference>
<dbReference type="InterPro" id="IPR051770">
    <property type="entry name" value="Forkhead_box_regulator"/>
</dbReference>
<dbReference type="EMBL" id="BTSX01000005">
    <property type="protein sequence ID" value="GMS99944.1"/>
    <property type="molecule type" value="Genomic_DNA"/>
</dbReference>
<feature type="region of interest" description="Disordered" evidence="5">
    <location>
        <begin position="1"/>
        <end position="47"/>
    </location>
</feature>
<dbReference type="InterPro" id="IPR018122">
    <property type="entry name" value="TF_fork_head_CS_1"/>
</dbReference>
<dbReference type="InterPro" id="IPR001766">
    <property type="entry name" value="Fork_head_dom"/>
</dbReference>
<dbReference type="Gene3D" id="1.10.10.10">
    <property type="entry name" value="Winged helix-like DNA-binding domain superfamily/Winged helix DNA-binding domain"/>
    <property type="match status" value="1"/>
</dbReference>
<dbReference type="GO" id="GO:0009887">
    <property type="term" value="P:animal organ morphogenesis"/>
    <property type="evidence" value="ECO:0007669"/>
    <property type="project" value="TreeGrafter"/>
</dbReference>
<dbReference type="InterPro" id="IPR030456">
    <property type="entry name" value="TF_fork_head_CS_2"/>
</dbReference>
<gene>
    <name evidence="7" type="ORF">PENTCL1PPCAC_22119</name>
</gene>
<comment type="caution">
    <text evidence="7">The sequence shown here is derived from an EMBL/GenBank/DDBJ whole genome shotgun (WGS) entry which is preliminary data.</text>
</comment>
<evidence type="ECO:0000259" key="6">
    <source>
        <dbReference type="PROSITE" id="PS50039"/>
    </source>
</evidence>
<name>A0AAV5TZI4_9BILA</name>
<dbReference type="PROSITE" id="PS50039">
    <property type="entry name" value="FORK_HEAD_3"/>
    <property type="match status" value="1"/>
</dbReference>
<dbReference type="FunFam" id="1.10.10.10:FF:000071">
    <property type="entry name" value="Forkhead box F1"/>
    <property type="match status" value="1"/>
</dbReference>
<keyword evidence="3 4" id="KW-0539">Nucleus</keyword>
<dbReference type="GO" id="GO:0005634">
    <property type="term" value="C:nucleus"/>
    <property type="evidence" value="ECO:0007669"/>
    <property type="project" value="UniProtKB-SubCell"/>
</dbReference>
<dbReference type="PROSITE" id="PS00657">
    <property type="entry name" value="FORK_HEAD_1"/>
    <property type="match status" value="1"/>
</dbReference>
<evidence type="ECO:0000256" key="4">
    <source>
        <dbReference type="PROSITE-ProRule" id="PRU00089"/>
    </source>
</evidence>
<evidence type="ECO:0000256" key="5">
    <source>
        <dbReference type="SAM" id="MobiDB-lite"/>
    </source>
</evidence>
<comment type="subcellular location">
    <subcellularLocation>
        <location evidence="1 4">Nucleus</location>
    </subcellularLocation>
</comment>
<evidence type="ECO:0000256" key="1">
    <source>
        <dbReference type="ARBA" id="ARBA00004123"/>
    </source>
</evidence>
<dbReference type="GO" id="GO:0001710">
    <property type="term" value="P:mesodermal cell fate commitment"/>
    <property type="evidence" value="ECO:0007669"/>
    <property type="project" value="UniProtKB-ARBA"/>
</dbReference>
<dbReference type="GO" id="GO:0000981">
    <property type="term" value="F:DNA-binding transcription factor activity, RNA polymerase II-specific"/>
    <property type="evidence" value="ECO:0007669"/>
    <property type="project" value="TreeGrafter"/>
</dbReference>
<feature type="compositionally biased region" description="Low complexity" evidence="5">
    <location>
        <begin position="14"/>
        <end position="28"/>
    </location>
</feature>
<dbReference type="InterPro" id="IPR036388">
    <property type="entry name" value="WH-like_DNA-bd_sf"/>
</dbReference>
<feature type="non-terminal residue" evidence="7">
    <location>
        <position position="1"/>
    </location>
</feature>
<dbReference type="PANTHER" id="PTHR46262:SF2">
    <property type="entry name" value="FORKHEAD BOX PROTEIN BINIOU"/>
    <property type="match status" value="1"/>
</dbReference>
<dbReference type="PRINTS" id="PR00053">
    <property type="entry name" value="FORKHEAD"/>
</dbReference>
<evidence type="ECO:0000313" key="7">
    <source>
        <dbReference type="EMBL" id="GMS99944.1"/>
    </source>
</evidence>
<accession>A0AAV5TZI4</accession>